<dbReference type="KEGG" id="axl:AXY_17670"/>
<keyword evidence="1" id="KW-0812">Transmembrane</keyword>
<dbReference type="EMBL" id="AP012050">
    <property type="protein sequence ID" value="BAM47899.1"/>
    <property type="molecule type" value="Genomic_DNA"/>
</dbReference>
<evidence type="ECO:0000256" key="1">
    <source>
        <dbReference type="SAM" id="Phobius"/>
    </source>
</evidence>
<name>K0IZH6_AMPXN</name>
<organism evidence="2 3">
    <name type="scientific">Amphibacillus xylanus (strain ATCC 51415 / DSM 6626 / JCM 7361 / LMG 17667 / NBRC 15112 / Ep01)</name>
    <dbReference type="NCBI Taxonomy" id="698758"/>
    <lineage>
        <taxon>Bacteria</taxon>
        <taxon>Bacillati</taxon>
        <taxon>Bacillota</taxon>
        <taxon>Bacilli</taxon>
        <taxon>Bacillales</taxon>
        <taxon>Bacillaceae</taxon>
        <taxon>Amphibacillus</taxon>
    </lineage>
</organism>
<dbReference type="AlphaFoldDB" id="K0IZH6"/>
<proteinExistence type="predicted"/>
<evidence type="ECO:0000313" key="3">
    <source>
        <dbReference type="Proteomes" id="UP000006294"/>
    </source>
</evidence>
<protein>
    <submittedName>
        <fullName evidence="2">Uncharacterized protein</fullName>
    </submittedName>
</protein>
<feature type="transmembrane region" description="Helical" evidence="1">
    <location>
        <begin position="34"/>
        <end position="52"/>
    </location>
</feature>
<dbReference type="Proteomes" id="UP000006294">
    <property type="component" value="Chromosome"/>
</dbReference>
<reference evidence="2 3" key="1">
    <citation type="submission" date="2011-01" db="EMBL/GenBank/DDBJ databases">
        <title>Whole genome sequence of Amphibacillus xylinus NBRC 15112.</title>
        <authorList>
            <person name="Nakazawa H."/>
            <person name="Katano Y."/>
            <person name="Nakamura S."/>
            <person name="Sasagawa M."/>
            <person name="Fukada J."/>
            <person name="Arai T."/>
            <person name="Sasakura N."/>
            <person name="Mochizuki D."/>
            <person name="Hosoyama A."/>
            <person name="Harada K."/>
            <person name="Horikawa H."/>
            <person name="Kato Y."/>
            <person name="Harada T."/>
            <person name="Sasaki K."/>
            <person name="Sekiguchi M."/>
            <person name="Hodoyama M."/>
            <person name="Nishiko R."/>
            <person name="Narita H."/>
            <person name="Hanamaki A."/>
            <person name="Hata C."/>
            <person name="Konno Y."/>
            <person name="Niimura Y."/>
            <person name="Yamazaki S."/>
            <person name="Fujita N."/>
        </authorList>
    </citation>
    <scope>NUCLEOTIDE SEQUENCE [LARGE SCALE GENOMIC DNA]</scope>
    <source>
        <strain evidence="3">ATCC 51415 / DSM 6626 / JCM 7361 / LMG 17667 / NBRC 15112 / Ep01</strain>
    </source>
</reference>
<keyword evidence="3" id="KW-1185">Reference proteome</keyword>
<keyword evidence="1" id="KW-1133">Transmembrane helix</keyword>
<dbReference type="STRING" id="698758.AXY_17670"/>
<gene>
    <name evidence="2" type="ordered locus">AXY_17670</name>
</gene>
<feature type="transmembrane region" description="Helical" evidence="1">
    <location>
        <begin position="5"/>
        <end position="22"/>
    </location>
</feature>
<accession>K0IZH6</accession>
<keyword evidence="1" id="KW-0472">Membrane</keyword>
<dbReference type="HOGENOM" id="CLU_194269_0_2_9"/>
<sequence length="77" mass="8821">MLKIIIILFVAAMIIFIEYPTIKQKNIKSDKVSFFMFLIIGIGINLIANINIKVPSLIKWLKIVYQPISQLVASWLS</sequence>
<evidence type="ECO:0000313" key="2">
    <source>
        <dbReference type="EMBL" id="BAM47899.1"/>
    </source>
</evidence>